<proteinExistence type="predicted"/>
<dbReference type="Proteomes" id="UP000095286">
    <property type="component" value="Unplaced"/>
</dbReference>
<evidence type="ECO:0000313" key="2">
    <source>
        <dbReference type="WBParaSite" id="RSKR_0000981800.1"/>
    </source>
</evidence>
<organism evidence="1 2">
    <name type="scientific">Rhabditophanes sp. KR3021</name>
    <dbReference type="NCBI Taxonomy" id="114890"/>
    <lineage>
        <taxon>Eukaryota</taxon>
        <taxon>Metazoa</taxon>
        <taxon>Ecdysozoa</taxon>
        <taxon>Nematoda</taxon>
        <taxon>Chromadorea</taxon>
        <taxon>Rhabditida</taxon>
        <taxon>Tylenchina</taxon>
        <taxon>Panagrolaimomorpha</taxon>
        <taxon>Strongyloidoidea</taxon>
        <taxon>Alloionematidae</taxon>
        <taxon>Rhabditophanes</taxon>
    </lineage>
</organism>
<protein>
    <submittedName>
        <fullName evidence="2">DUF148 domain-containing protein</fullName>
    </submittedName>
</protein>
<sequence length="278" mass="31305">MLFYQLLLVIILSGVVLCRPYPDETEQILQETDQQNNDENGINNGEPAASDNQNSNDGNQINEQTTETIIQNADQNAGDNQNLDDQKAEQNTDEQSADQNKADQNNADQNTGDQDNAGQNNAEQNNADQNSDDDIQNSKLIISKLPFTDVASPELIQSYNDILEDSSLSRNQQNDELEKLMAAQSKDIYTQYEEYKTKRASDEDLIKSKINEDVQNMGESERILFEKIQSASDDNNIPLNEVKQNIEKIKSSDEYKNAVATLTSQMKDAEEQQNEENN</sequence>
<accession>A0AC35UBB1</accession>
<dbReference type="WBParaSite" id="RSKR_0000981800.1">
    <property type="protein sequence ID" value="RSKR_0000981800.1"/>
    <property type="gene ID" value="RSKR_0000981800"/>
</dbReference>
<reference evidence="2" key="1">
    <citation type="submission" date="2016-11" db="UniProtKB">
        <authorList>
            <consortium name="WormBaseParasite"/>
        </authorList>
    </citation>
    <scope>IDENTIFICATION</scope>
    <source>
        <strain evidence="2">KR3021</strain>
    </source>
</reference>
<evidence type="ECO:0000313" key="1">
    <source>
        <dbReference type="Proteomes" id="UP000095286"/>
    </source>
</evidence>
<name>A0AC35UBB1_9BILA</name>